<dbReference type="AlphaFoldDB" id="A0A9P6T828"/>
<evidence type="ECO:0000256" key="1">
    <source>
        <dbReference type="SAM" id="MobiDB-lite"/>
    </source>
</evidence>
<protein>
    <submittedName>
        <fullName evidence="2">Uncharacterized protein</fullName>
    </submittedName>
</protein>
<keyword evidence="3" id="KW-1185">Reference proteome</keyword>
<dbReference type="Proteomes" id="UP000886653">
    <property type="component" value="Unassembled WGS sequence"/>
</dbReference>
<comment type="caution">
    <text evidence="2">The sequence shown here is derived from an EMBL/GenBank/DDBJ whole genome shotgun (WGS) entry which is preliminary data.</text>
</comment>
<name>A0A9P6T828_9BASI</name>
<feature type="region of interest" description="Disordered" evidence="1">
    <location>
        <begin position="1"/>
        <end position="25"/>
    </location>
</feature>
<dbReference type="EMBL" id="MU167360">
    <property type="protein sequence ID" value="KAG0142104.1"/>
    <property type="molecule type" value="Genomic_DNA"/>
</dbReference>
<evidence type="ECO:0000313" key="3">
    <source>
        <dbReference type="Proteomes" id="UP000886653"/>
    </source>
</evidence>
<gene>
    <name evidence="2" type="ORF">CROQUDRAFT_97960</name>
</gene>
<evidence type="ECO:0000313" key="2">
    <source>
        <dbReference type="EMBL" id="KAG0142104.1"/>
    </source>
</evidence>
<reference evidence="2" key="1">
    <citation type="submission" date="2013-11" db="EMBL/GenBank/DDBJ databases">
        <title>Genome sequence of the fusiform rust pathogen reveals effectors for host alternation and coevolution with pine.</title>
        <authorList>
            <consortium name="DOE Joint Genome Institute"/>
            <person name="Smith K."/>
            <person name="Pendleton A."/>
            <person name="Kubisiak T."/>
            <person name="Anderson C."/>
            <person name="Salamov A."/>
            <person name="Aerts A."/>
            <person name="Riley R."/>
            <person name="Clum A."/>
            <person name="Lindquist E."/>
            <person name="Ence D."/>
            <person name="Campbell M."/>
            <person name="Kronenberg Z."/>
            <person name="Feau N."/>
            <person name="Dhillon B."/>
            <person name="Hamelin R."/>
            <person name="Burleigh J."/>
            <person name="Smith J."/>
            <person name="Yandell M."/>
            <person name="Nelson C."/>
            <person name="Grigoriev I."/>
            <person name="Davis J."/>
        </authorList>
    </citation>
    <scope>NUCLEOTIDE SEQUENCE</scope>
    <source>
        <strain evidence="2">G11</strain>
    </source>
</reference>
<feature type="compositionally biased region" description="Basic and acidic residues" evidence="1">
    <location>
        <begin position="1"/>
        <end position="14"/>
    </location>
</feature>
<dbReference type="OrthoDB" id="2519026at2759"/>
<proteinExistence type="predicted"/>
<organism evidence="2 3">
    <name type="scientific">Cronartium quercuum f. sp. fusiforme G11</name>
    <dbReference type="NCBI Taxonomy" id="708437"/>
    <lineage>
        <taxon>Eukaryota</taxon>
        <taxon>Fungi</taxon>
        <taxon>Dikarya</taxon>
        <taxon>Basidiomycota</taxon>
        <taxon>Pucciniomycotina</taxon>
        <taxon>Pucciniomycetes</taxon>
        <taxon>Pucciniales</taxon>
        <taxon>Coleosporiaceae</taxon>
        <taxon>Cronartium</taxon>
    </lineage>
</organism>
<sequence length="60" mass="7191">MNDVDDKQSREKISRTNSRKRASTLRSETFKKYFPQECDLHLIISDPWVHSEDELDENNH</sequence>
<accession>A0A9P6T828</accession>